<dbReference type="Proteomes" id="UP001497700">
    <property type="component" value="Unassembled WGS sequence"/>
</dbReference>
<evidence type="ECO:0000313" key="2">
    <source>
        <dbReference type="Proteomes" id="UP001497700"/>
    </source>
</evidence>
<sequence>MLSQILSVAALAATVSAHGLITSPTPRAPGDASIAACGSSVVANIANDKTSHVEGLPELAAKDAGYKAELCNLWLCKGLQYADNAANVQKYAPGQSVNIQVSLSIPHVGAANVSIVDTKTDSIIGAPLLNWPSGYADERQFYGHTTPVNQTSFNVTIPEDLGTQCSEAGACVIQWWWYGTGAKQTYESCVDFTA</sequence>
<accession>A0ACB9YM38</accession>
<keyword evidence="2" id="KW-1185">Reference proteome</keyword>
<evidence type="ECO:0000313" key="1">
    <source>
        <dbReference type="EMBL" id="KAI4860223.1"/>
    </source>
</evidence>
<organism evidence="1 2">
    <name type="scientific">Hypoxylon rubiginosum</name>
    <dbReference type="NCBI Taxonomy" id="110542"/>
    <lineage>
        <taxon>Eukaryota</taxon>
        <taxon>Fungi</taxon>
        <taxon>Dikarya</taxon>
        <taxon>Ascomycota</taxon>
        <taxon>Pezizomycotina</taxon>
        <taxon>Sordariomycetes</taxon>
        <taxon>Xylariomycetidae</taxon>
        <taxon>Xylariales</taxon>
        <taxon>Hypoxylaceae</taxon>
        <taxon>Hypoxylon</taxon>
    </lineage>
</organism>
<reference evidence="1 2" key="1">
    <citation type="journal article" date="2022" name="New Phytol.">
        <title>Ecological generalism drives hyperdiversity of secondary metabolite gene clusters in xylarialean endophytes.</title>
        <authorList>
            <person name="Franco M.E.E."/>
            <person name="Wisecaver J.H."/>
            <person name="Arnold A.E."/>
            <person name="Ju Y.M."/>
            <person name="Slot J.C."/>
            <person name="Ahrendt S."/>
            <person name="Moore L.P."/>
            <person name="Eastman K.E."/>
            <person name="Scott K."/>
            <person name="Konkel Z."/>
            <person name="Mondo S.J."/>
            <person name="Kuo A."/>
            <person name="Hayes R.D."/>
            <person name="Haridas S."/>
            <person name="Andreopoulos B."/>
            <person name="Riley R."/>
            <person name="LaButti K."/>
            <person name="Pangilinan J."/>
            <person name="Lipzen A."/>
            <person name="Amirebrahimi M."/>
            <person name="Yan J."/>
            <person name="Adam C."/>
            <person name="Keymanesh K."/>
            <person name="Ng V."/>
            <person name="Louie K."/>
            <person name="Northen T."/>
            <person name="Drula E."/>
            <person name="Henrissat B."/>
            <person name="Hsieh H.M."/>
            <person name="Youens-Clark K."/>
            <person name="Lutzoni F."/>
            <person name="Miadlikowska J."/>
            <person name="Eastwood D.C."/>
            <person name="Hamelin R.C."/>
            <person name="Grigoriev I.V."/>
            <person name="U'Ren J.M."/>
        </authorList>
    </citation>
    <scope>NUCLEOTIDE SEQUENCE [LARGE SCALE GENOMIC DNA]</scope>
    <source>
        <strain evidence="1 2">CBS 119005</strain>
    </source>
</reference>
<dbReference type="EMBL" id="MU393594">
    <property type="protein sequence ID" value="KAI4860223.1"/>
    <property type="molecule type" value="Genomic_DNA"/>
</dbReference>
<gene>
    <name evidence="1" type="ORF">F4820DRAFT_453104</name>
</gene>
<name>A0ACB9YM38_9PEZI</name>
<protein>
    <submittedName>
        <fullName evidence="1">Uncharacterized protein</fullName>
    </submittedName>
</protein>
<proteinExistence type="predicted"/>
<comment type="caution">
    <text evidence="1">The sequence shown here is derived from an EMBL/GenBank/DDBJ whole genome shotgun (WGS) entry which is preliminary data.</text>
</comment>